<evidence type="ECO:0000313" key="3">
    <source>
        <dbReference type="Proteomes" id="UP000287166"/>
    </source>
</evidence>
<reference evidence="2 3" key="1">
    <citation type="journal article" date="2018" name="Sci. Rep.">
        <title>Genome sequence of the cauliflower mushroom Sparassis crispa (Hanabiratake) and its association with beneficial usage.</title>
        <authorList>
            <person name="Kiyama R."/>
            <person name="Furutani Y."/>
            <person name="Kawaguchi K."/>
            <person name="Nakanishi T."/>
        </authorList>
    </citation>
    <scope>NUCLEOTIDE SEQUENCE [LARGE SCALE GENOMIC DNA]</scope>
</reference>
<dbReference type="Proteomes" id="UP000287166">
    <property type="component" value="Unassembled WGS sequence"/>
</dbReference>
<dbReference type="STRING" id="139825.A0A401G557"/>
<feature type="compositionally biased region" description="Acidic residues" evidence="1">
    <location>
        <begin position="65"/>
        <end position="82"/>
    </location>
</feature>
<sequence length="137" mass="14861">MSQKPADPVEEPVEDEDSDEYDDVEDVEEEDGVEYEDDEDEDDDDGARPSGRQGSLTALLLGEGDAADDGEEEEEEDEEYTEEPAKNGISPSATVSGTKRGREEDDVGDDGLEGDYGEFEDNSKVGTKRAKTSGEEA</sequence>
<evidence type="ECO:0000256" key="1">
    <source>
        <dbReference type="SAM" id="MobiDB-lite"/>
    </source>
</evidence>
<comment type="caution">
    <text evidence="2">The sequence shown here is derived from an EMBL/GenBank/DDBJ whole genome shotgun (WGS) entry which is preliminary data.</text>
</comment>
<feature type="compositionally biased region" description="Acidic residues" evidence="1">
    <location>
        <begin position="8"/>
        <end position="45"/>
    </location>
</feature>
<name>A0A401G557_9APHY</name>
<feature type="region of interest" description="Disordered" evidence="1">
    <location>
        <begin position="1"/>
        <end position="137"/>
    </location>
</feature>
<feature type="compositionally biased region" description="Acidic residues" evidence="1">
    <location>
        <begin position="104"/>
        <end position="120"/>
    </location>
</feature>
<proteinExistence type="predicted"/>
<dbReference type="AlphaFoldDB" id="A0A401G557"/>
<organism evidence="2 3">
    <name type="scientific">Sparassis crispa</name>
    <dbReference type="NCBI Taxonomy" id="139825"/>
    <lineage>
        <taxon>Eukaryota</taxon>
        <taxon>Fungi</taxon>
        <taxon>Dikarya</taxon>
        <taxon>Basidiomycota</taxon>
        <taxon>Agaricomycotina</taxon>
        <taxon>Agaricomycetes</taxon>
        <taxon>Polyporales</taxon>
        <taxon>Sparassidaceae</taxon>
        <taxon>Sparassis</taxon>
    </lineage>
</organism>
<protein>
    <submittedName>
        <fullName evidence="2">Uncharacterized protein</fullName>
    </submittedName>
</protein>
<dbReference type="EMBL" id="BFAD01000001">
    <property type="protein sequence ID" value="GBE77298.1"/>
    <property type="molecule type" value="Genomic_DNA"/>
</dbReference>
<gene>
    <name evidence="2" type="ORF">SCP_0101710</name>
</gene>
<dbReference type="InParanoid" id="A0A401G557"/>
<keyword evidence="3" id="KW-1185">Reference proteome</keyword>
<evidence type="ECO:0000313" key="2">
    <source>
        <dbReference type="EMBL" id="GBE77298.1"/>
    </source>
</evidence>
<accession>A0A401G557</accession>
<dbReference type="RefSeq" id="XP_027608211.1">
    <property type="nucleotide sequence ID" value="XM_027752410.1"/>
</dbReference>
<dbReference type="GeneID" id="38774215"/>